<dbReference type="InterPro" id="IPR011856">
    <property type="entry name" value="tRNA_endonuc-like_dom_sf"/>
</dbReference>
<organism evidence="3 4">
    <name type="scientific">Pseudoalteromonas issachenkonii</name>
    <dbReference type="NCBI Taxonomy" id="152297"/>
    <lineage>
        <taxon>Bacteria</taxon>
        <taxon>Pseudomonadati</taxon>
        <taxon>Pseudomonadota</taxon>
        <taxon>Gammaproteobacteria</taxon>
        <taxon>Alteromonadales</taxon>
        <taxon>Pseudoalteromonadaceae</taxon>
        <taxon>Pseudoalteromonas</taxon>
    </lineage>
</organism>
<dbReference type="Pfam" id="PF08722">
    <property type="entry name" value="Tn7_TnsA-like_N"/>
    <property type="match status" value="1"/>
</dbReference>
<proteinExistence type="predicted"/>
<feature type="domain" description="TnsA endonuclease N-terminal" evidence="2">
    <location>
        <begin position="91"/>
        <end position="203"/>
    </location>
</feature>
<keyword evidence="3" id="KW-0378">Hydrolase</keyword>
<evidence type="ECO:0000259" key="1">
    <source>
        <dbReference type="Pfam" id="PF08721"/>
    </source>
</evidence>
<dbReference type="Gene3D" id="3.40.1350.10">
    <property type="match status" value="1"/>
</dbReference>
<evidence type="ECO:0000313" key="3">
    <source>
        <dbReference type="EMBL" id="MEL0655625.1"/>
    </source>
</evidence>
<protein>
    <submittedName>
        <fullName evidence="3">TnsA endonuclease N-terminal domain-containing protein</fullName>
    </submittedName>
</protein>
<dbReference type="InterPro" id="IPR011335">
    <property type="entry name" value="Restrct_endonuc-II-like"/>
</dbReference>
<gene>
    <name evidence="3" type="ORF">V6257_11325</name>
</gene>
<keyword evidence="3" id="KW-0255">Endonuclease</keyword>
<dbReference type="InterPro" id="IPR014833">
    <property type="entry name" value="TnsA_N"/>
</dbReference>
<reference evidence="3 4" key="1">
    <citation type="submission" date="2024-02" db="EMBL/GenBank/DDBJ databases">
        <title>Bacteria isolated from the canopy kelp, Nereocystis luetkeana.</title>
        <authorList>
            <person name="Pfister C.A."/>
            <person name="Younker I.T."/>
            <person name="Light S.H."/>
        </authorList>
    </citation>
    <scope>NUCLEOTIDE SEQUENCE [LARGE SCALE GENOMIC DNA]</scope>
    <source>
        <strain evidence="3 4">TI.1.03</strain>
    </source>
</reference>
<dbReference type="InterPro" id="IPR014832">
    <property type="entry name" value="TnsA_C"/>
</dbReference>
<comment type="caution">
    <text evidence="3">The sequence shown here is derived from an EMBL/GenBank/DDBJ whole genome shotgun (WGS) entry which is preliminary data.</text>
</comment>
<evidence type="ECO:0000313" key="4">
    <source>
        <dbReference type="Proteomes" id="UP001371391"/>
    </source>
</evidence>
<accession>A0ABU9H1C6</accession>
<dbReference type="RefSeq" id="WP_188161591.1">
    <property type="nucleotide sequence ID" value="NZ_JBAKAW010000010.1"/>
</dbReference>
<dbReference type="Pfam" id="PF08721">
    <property type="entry name" value="Tn7_Tnp_TnsA_C"/>
    <property type="match status" value="1"/>
</dbReference>
<dbReference type="SUPFAM" id="SSF52980">
    <property type="entry name" value="Restriction endonuclease-like"/>
    <property type="match status" value="1"/>
</dbReference>
<dbReference type="EMBL" id="JBAKAW010000010">
    <property type="protein sequence ID" value="MEL0655625.1"/>
    <property type="molecule type" value="Genomic_DNA"/>
</dbReference>
<dbReference type="Proteomes" id="UP001371391">
    <property type="component" value="Unassembled WGS sequence"/>
</dbReference>
<feature type="domain" description="TnsA endonuclease C-terminal" evidence="1">
    <location>
        <begin position="217"/>
        <end position="287"/>
    </location>
</feature>
<keyword evidence="3" id="KW-0540">Nuclease</keyword>
<name>A0ABU9H1C6_9GAMM</name>
<keyword evidence="4" id="KW-1185">Reference proteome</keyword>
<sequence length="306" mass="35399">MKSYENIKEGNSGLTAKEKKSPRITALTYRKLEEWKERCQEKGCLVPYFPTKAVSSVGLATKHAPSEKSIVPLEALSKLESGFLKALLFLPNVKKIVMQMPLDDIKKTVKIAEEKGIRHPAYKPKGNISKEHAVYQYTPMTTDVLMTYTDADKIKVRHAISLKCLNRNGRLGATDKKIDRINDKHEIERQYWLDKGVSWSLITSEHYLLGYYFQENLAEAYILGRREYPKQKLNKVKKEIIIIFEHRECITLLKLCELASQATEIETGLVRVMFWHLIWHNEISVDLHREIGSNHILYPKEGDVWS</sequence>
<dbReference type="GO" id="GO:0004519">
    <property type="term" value="F:endonuclease activity"/>
    <property type="evidence" value="ECO:0007669"/>
    <property type="project" value="UniProtKB-KW"/>
</dbReference>
<evidence type="ECO:0000259" key="2">
    <source>
        <dbReference type="Pfam" id="PF08722"/>
    </source>
</evidence>